<dbReference type="Proteomes" id="UP000663828">
    <property type="component" value="Unassembled WGS sequence"/>
</dbReference>
<gene>
    <name evidence="2" type="ORF">XAT740_LOCUS37659</name>
</gene>
<feature type="compositionally biased region" description="Basic and acidic residues" evidence="1">
    <location>
        <begin position="287"/>
        <end position="297"/>
    </location>
</feature>
<name>A0A815QM59_ADIRI</name>
<evidence type="ECO:0000313" key="2">
    <source>
        <dbReference type="EMBL" id="CAF1465131.1"/>
    </source>
</evidence>
<dbReference type="Gene3D" id="3.90.176.10">
    <property type="entry name" value="Toxin ADP-ribosyltransferase, Chain A, domain 1"/>
    <property type="match status" value="1"/>
</dbReference>
<evidence type="ECO:0000313" key="3">
    <source>
        <dbReference type="Proteomes" id="UP000663828"/>
    </source>
</evidence>
<reference evidence="2" key="1">
    <citation type="submission" date="2021-02" db="EMBL/GenBank/DDBJ databases">
        <authorList>
            <person name="Nowell W R."/>
        </authorList>
    </citation>
    <scope>NUCLEOTIDE SEQUENCE</scope>
</reference>
<dbReference type="EMBL" id="CAJNOR010003983">
    <property type="protein sequence ID" value="CAF1465131.1"/>
    <property type="molecule type" value="Genomic_DNA"/>
</dbReference>
<feature type="compositionally biased region" description="Basic and acidic residues" evidence="1">
    <location>
        <begin position="49"/>
        <end position="59"/>
    </location>
</feature>
<comment type="caution">
    <text evidence="2">The sequence shown here is derived from an EMBL/GenBank/DDBJ whole genome shotgun (WGS) entry which is preliminary data.</text>
</comment>
<keyword evidence="3" id="KW-1185">Reference proteome</keyword>
<proteinExistence type="predicted"/>
<evidence type="ECO:0000256" key="1">
    <source>
        <dbReference type="SAM" id="MobiDB-lite"/>
    </source>
</evidence>
<feature type="region of interest" description="Disordered" evidence="1">
    <location>
        <begin position="1"/>
        <end position="75"/>
    </location>
</feature>
<dbReference type="SUPFAM" id="SSF56399">
    <property type="entry name" value="ADP-ribosylation"/>
    <property type="match status" value="1"/>
</dbReference>
<sequence>MGSNCCGCKSAPIAPTTKDFDGVPTSPEIQPKTPREPTPDPSSSESEDEEKHKTPEPSPKKQRPPPRYNKIGISTEDPSLLIKGYEKKPLCSLEEALERFEEHIPNLDGQIQEAKSNCHFPSQHDLTHDESAALYLYLVVGNDDSVRSYLQRAWDSNQRKQMKPWFKYLRLLKNGLDKLPDVHAEIWQGMPYDKDVMGKLEEDSLDLYTCMGLATPSKSQVLNDLDDGSNGKKILAGYSSVGGKDVSNYSPKKGTDPTQPAKDVLMWPGWKVNKSQEIVNDGDGHVFVHLSPKENAPREPTPPPTPTSQPNETPKQKSTPPPKHFQCPIPDDPYAYFTMYQRTLCQNHCNGNHAGNHCHGFERVFHNCTHHSSNYYELVEKYQRENQKEKALILLDGPFEWKIKLYEQWDFINCQKVLAVVLGKTLASTTDIQQSIDSEKSLSKVALQRSKWILGKEYVVISTPFGSVHLDADHLKSYNCFKKLHWERRPKHLVVERYHNNTHRLRTHLLLLNLLFRTQPDHQSKTTMCRALYYYLYRDHFRDLESLFTLYSSKCAVEWYRDDSGISQVVNRALRVKNIADIHILRHFMIELYQQLDEIYERQRPADENHMTLTVYRGQQVCRNELRNFIENIGQASFINSFFSTTFNLEVAYLYLKTNTVDADIVNVVFVVELDTSHVTRPYGYITNSSEENELIISPGTIVSIQNVERINKGSIECNNMQSDNQKNEFWLIKLQSIDEKQFLGSTLTILSENKYDWGRRAGRDMLFVVLCKSRLMRPLSKVETGCIMYFEFFF</sequence>
<protein>
    <submittedName>
        <fullName evidence="2">Uncharacterized protein</fullName>
    </submittedName>
</protein>
<dbReference type="AlphaFoldDB" id="A0A815QM59"/>
<accession>A0A815QM59</accession>
<feature type="region of interest" description="Disordered" evidence="1">
    <location>
        <begin position="287"/>
        <end position="327"/>
    </location>
</feature>
<organism evidence="2 3">
    <name type="scientific">Adineta ricciae</name>
    <name type="common">Rotifer</name>
    <dbReference type="NCBI Taxonomy" id="249248"/>
    <lineage>
        <taxon>Eukaryota</taxon>
        <taxon>Metazoa</taxon>
        <taxon>Spiralia</taxon>
        <taxon>Gnathifera</taxon>
        <taxon>Rotifera</taxon>
        <taxon>Eurotatoria</taxon>
        <taxon>Bdelloidea</taxon>
        <taxon>Adinetida</taxon>
        <taxon>Adinetidae</taxon>
        <taxon>Adineta</taxon>
    </lineage>
</organism>